<dbReference type="Proteomes" id="UP000002785">
    <property type="component" value="Chromosome"/>
</dbReference>
<evidence type="ECO:0000313" key="2">
    <source>
        <dbReference type="EMBL" id="EDY57321.2"/>
    </source>
</evidence>
<evidence type="ECO:0000313" key="3">
    <source>
        <dbReference type="Proteomes" id="UP000002785"/>
    </source>
</evidence>
<gene>
    <name evidence="2" type="ORF">SSEG_09343</name>
</gene>
<organism evidence="2 3">
    <name type="scientific">Streptomyces sviceus (strain ATCC 29083 / DSM 924 / JCM 4929 / NBRC 13980 / NCIMB 11184 / NRRL 5439 / UC 5370)</name>
    <dbReference type="NCBI Taxonomy" id="463191"/>
    <lineage>
        <taxon>Bacteria</taxon>
        <taxon>Bacillati</taxon>
        <taxon>Actinomycetota</taxon>
        <taxon>Actinomycetes</taxon>
        <taxon>Kitasatosporales</taxon>
        <taxon>Streptomycetaceae</taxon>
        <taxon>Streptomyces</taxon>
    </lineage>
</organism>
<protein>
    <submittedName>
        <fullName evidence="2">Uncharacterized protein</fullName>
    </submittedName>
</protein>
<reference evidence="2" key="1">
    <citation type="submission" date="2009-10" db="EMBL/GenBank/DDBJ databases">
        <title>The genome sequence of Streptomyces sviceus strain ATCC 29083.</title>
        <authorList>
            <consortium name="The Broad Institute Genome Sequencing Platform"/>
            <consortium name="Broad Institute Microbial Sequencing Center"/>
            <person name="Fischbach M."/>
            <person name="Godfrey P."/>
            <person name="Ward D."/>
            <person name="Young S."/>
            <person name="Zeng Q."/>
            <person name="Koehrsen M."/>
            <person name="Alvarado L."/>
            <person name="Berlin A.M."/>
            <person name="Bochicchio J."/>
            <person name="Borenstein D."/>
            <person name="Chapman S.B."/>
            <person name="Chen Z."/>
            <person name="Engels R."/>
            <person name="Freedman E."/>
            <person name="Gellesch M."/>
            <person name="Goldberg J."/>
            <person name="Griggs A."/>
            <person name="Gujja S."/>
            <person name="Heilman E.R."/>
            <person name="Heiman D.I."/>
            <person name="Hepburn T.A."/>
            <person name="Howarth C."/>
            <person name="Jen D."/>
            <person name="Larson L."/>
            <person name="Lewis B."/>
            <person name="Mehta T."/>
            <person name="Park D."/>
            <person name="Pearson M."/>
            <person name="Richards J."/>
            <person name="Roberts A."/>
            <person name="Saif S."/>
            <person name="Shea T.D."/>
            <person name="Shenoy N."/>
            <person name="Sisk P."/>
            <person name="Stolte C."/>
            <person name="Sykes S.N."/>
            <person name="Thomson T."/>
            <person name="Walk T."/>
            <person name="White J."/>
            <person name="Yandava C."/>
            <person name="Straight P."/>
            <person name="Clardy J."/>
            <person name="Hung D."/>
            <person name="Kolter R."/>
            <person name="Mekalanos J."/>
            <person name="Walker S."/>
            <person name="Walsh C.T."/>
            <person name="Wieland-Brown L.C."/>
            <person name="Haas B."/>
            <person name="Nusbaum C."/>
            <person name="Birren B."/>
        </authorList>
    </citation>
    <scope>NUCLEOTIDE SEQUENCE [LARGE SCALE GENOMIC DNA]</scope>
    <source>
        <strain evidence="2">ATCC 29083</strain>
    </source>
</reference>
<feature type="region of interest" description="Disordered" evidence="1">
    <location>
        <begin position="64"/>
        <end position="93"/>
    </location>
</feature>
<keyword evidence="3" id="KW-1185">Reference proteome</keyword>
<dbReference type="EMBL" id="CM000951">
    <property type="protein sequence ID" value="EDY57321.2"/>
    <property type="molecule type" value="Genomic_DNA"/>
</dbReference>
<dbReference type="HOGENOM" id="CLU_2398448_0_0_11"/>
<proteinExistence type="predicted"/>
<feature type="compositionally biased region" description="Basic and acidic residues" evidence="1">
    <location>
        <begin position="67"/>
        <end position="77"/>
    </location>
</feature>
<dbReference type="AlphaFoldDB" id="B5HWW6"/>
<name>B5HWW6_STRX2</name>
<accession>B5HWW6</accession>
<sequence>MTVSGKGSIELSLDGARCSPTWEVAESDSGPYDYTTLGAGIAAEGVPRRAPSAARARLRLGATSASRWRERNADGKKRSARRASVSGLFGDPI</sequence>
<evidence type="ECO:0000256" key="1">
    <source>
        <dbReference type="SAM" id="MobiDB-lite"/>
    </source>
</evidence>